<gene>
    <name evidence="2" type="ORF">GCM10020366_10560</name>
    <name evidence="3" type="ORF">GCM10020366_10740</name>
    <name evidence="4" type="ORF">GCM10020366_57800</name>
</gene>
<dbReference type="EMBL" id="BAAAYK010000031">
    <property type="protein sequence ID" value="GAA3354331.1"/>
    <property type="molecule type" value="Genomic_DNA"/>
</dbReference>
<comment type="caution">
    <text evidence="2">The sequence shown here is derived from an EMBL/GenBank/DDBJ whole genome shotgun (WGS) entry which is preliminary data.</text>
</comment>
<dbReference type="EMBL" id="BAAAYK010000031">
    <property type="protein sequence ID" value="GAA3354300.1"/>
    <property type="molecule type" value="Genomic_DNA"/>
</dbReference>
<evidence type="ECO:0000259" key="1">
    <source>
        <dbReference type="Pfam" id="PF04149"/>
    </source>
</evidence>
<organism evidence="2 5">
    <name type="scientific">Saccharopolyspora gregorii</name>
    <dbReference type="NCBI Taxonomy" id="33914"/>
    <lineage>
        <taxon>Bacteria</taxon>
        <taxon>Bacillati</taxon>
        <taxon>Actinomycetota</taxon>
        <taxon>Actinomycetes</taxon>
        <taxon>Pseudonocardiales</taxon>
        <taxon>Pseudonocardiaceae</taxon>
        <taxon>Saccharopolyspora</taxon>
    </lineage>
</organism>
<sequence>MPIHAPTPGTWRKSSYSTGNGGICVEVATIAAGTGVRDSKLGAASPVLAFSRGMFAEFLAAVKGEKFRA</sequence>
<reference evidence="5" key="2">
    <citation type="journal article" date="2019" name="Int. J. Syst. Evol. Microbiol.">
        <title>The Global Catalogue of Microorganisms (GCM) 10K type strain sequencing project: providing services to taxonomists for standard genome sequencing and annotation.</title>
        <authorList>
            <consortium name="The Broad Institute Genomics Platform"/>
            <consortium name="The Broad Institute Genome Sequencing Center for Infectious Disease"/>
            <person name="Wu L."/>
            <person name="Ma J."/>
        </authorList>
    </citation>
    <scope>NUCLEOTIDE SEQUENCE [LARGE SCALE GENOMIC DNA]</scope>
    <source>
        <strain evidence="5">JCM 9687</strain>
    </source>
</reference>
<reference evidence="2" key="3">
    <citation type="submission" date="2023-12" db="EMBL/GenBank/DDBJ databases">
        <authorList>
            <person name="Sun Q."/>
            <person name="Inoue M."/>
        </authorList>
    </citation>
    <scope>NUCLEOTIDE SEQUENCE</scope>
    <source>
        <strain evidence="2">JCM 9687</strain>
    </source>
</reference>
<dbReference type="Pfam" id="PF04149">
    <property type="entry name" value="DUF397"/>
    <property type="match status" value="1"/>
</dbReference>
<protein>
    <recommendedName>
        <fullName evidence="1">DUF397 domain-containing protein</fullName>
    </recommendedName>
</protein>
<accession>A0ABP6RM79</accession>
<feature type="domain" description="DUF397" evidence="1">
    <location>
        <begin position="10"/>
        <end position="63"/>
    </location>
</feature>
<reference evidence="2" key="1">
    <citation type="journal article" date="2014" name="Int. J. Syst. Evol. Microbiol.">
        <title>Complete genome of a new Firmicutes species belonging to the dominant human colonic microbiota ('Ruminococcus bicirculans') reveals two chromosomes and a selective capacity to utilize plant glucans.</title>
        <authorList>
            <consortium name="NISC Comparative Sequencing Program"/>
            <person name="Wegmann U."/>
            <person name="Louis P."/>
            <person name="Goesmann A."/>
            <person name="Henrissat B."/>
            <person name="Duncan S.H."/>
            <person name="Flint H.J."/>
        </authorList>
    </citation>
    <scope>NUCLEOTIDE SEQUENCE</scope>
    <source>
        <strain evidence="2">JCM 9687</strain>
    </source>
</reference>
<evidence type="ECO:0000313" key="4">
    <source>
        <dbReference type="EMBL" id="GAA3363934.1"/>
    </source>
</evidence>
<evidence type="ECO:0000313" key="5">
    <source>
        <dbReference type="Proteomes" id="UP001500483"/>
    </source>
</evidence>
<proteinExistence type="predicted"/>
<name>A0ABP6RM79_9PSEU</name>
<dbReference type="EMBL" id="BAAAYK010000038">
    <property type="protein sequence ID" value="GAA3363934.1"/>
    <property type="molecule type" value="Genomic_DNA"/>
</dbReference>
<keyword evidence="5" id="KW-1185">Reference proteome</keyword>
<dbReference type="RefSeq" id="WP_344924659.1">
    <property type="nucleotide sequence ID" value="NZ_BAAAYK010000031.1"/>
</dbReference>
<evidence type="ECO:0000313" key="2">
    <source>
        <dbReference type="EMBL" id="GAA3354300.1"/>
    </source>
</evidence>
<evidence type="ECO:0000313" key="3">
    <source>
        <dbReference type="EMBL" id="GAA3354331.1"/>
    </source>
</evidence>
<dbReference type="Proteomes" id="UP001500483">
    <property type="component" value="Unassembled WGS sequence"/>
</dbReference>
<dbReference type="InterPro" id="IPR007278">
    <property type="entry name" value="DUF397"/>
</dbReference>